<feature type="coiled-coil region" evidence="4">
    <location>
        <begin position="171"/>
        <end position="198"/>
    </location>
</feature>
<dbReference type="EMBL" id="SJPN01000002">
    <property type="protein sequence ID" value="TWU06306.1"/>
    <property type="molecule type" value="Genomic_DNA"/>
</dbReference>
<dbReference type="InterPro" id="IPR003594">
    <property type="entry name" value="HATPase_dom"/>
</dbReference>
<dbReference type="Pfam" id="PF02518">
    <property type="entry name" value="HATPase_c"/>
    <property type="match status" value="1"/>
</dbReference>
<evidence type="ECO:0000256" key="4">
    <source>
        <dbReference type="SAM" id="Coils"/>
    </source>
</evidence>
<dbReference type="Pfam" id="PF13690">
    <property type="entry name" value="CheX"/>
    <property type="match status" value="1"/>
</dbReference>
<evidence type="ECO:0000313" key="6">
    <source>
        <dbReference type="EMBL" id="TWU06306.1"/>
    </source>
</evidence>
<comment type="caution">
    <text evidence="6">The sequence shown here is derived from an EMBL/GenBank/DDBJ whole genome shotgun (WGS) entry which is preliminary data.</text>
</comment>
<dbReference type="SUPFAM" id="SSF103039">
    <property type="entry name" value="CheC-like"/>
    <property type="match status" value="1"/>
</dbReference>
<evidence type="ECO:0000256" key="2">
    <source>
        <dbReference type="ARBA" id="ARBA00012438"/>
    </source>
</evidence>
<organism evidence="6 7">
    <name type="scientific">Stieleria varia</name>
    <dbReference type="NCBI Taxonomy" id="2528005"/>
    <lineage>
        <taxon>Bacteria</taxon>
        <taxon>Pseudomonadati</taxon>
        <taxon>Planctomycetota</taxon>
        <taxon>Planctomycetia</taxon>
        <taxon>Pirellulales</taxon>
        <taxon>Pirellulaceae</taxon>
        <taxon>Stieleria</taxon>
    </lineage>
</organism>
<protein>
    <recommendedName>
        <fullName evidence="2">histidine kinase</fullName>
        <ecNumber evidence="2">2.7.13.3</ecNumber>
    </recommendedName>
</protein>
<evidence type="ECO:0000259" key="5">
    <source>
        <dbReference type="PROSITE" id="PS50109"/>
    </source>
</evidence>
<feature type="domain" description="Histidine kinase" evidence="5">
    <location>
        <begin position="207"/>
        <end position="455"/>
    </location>
</feature>
<name>A0A5C6B4U7_9BACT</name>
<keyword evidence="4" id="KW-0175">Coiled coil</keyword>
<dbReference type="InterPro" id="IPR004358">
    <property type="entry name" value="Sig_transdc_His_kin-like_C"/>
</dbReference>
<dbReference type="Proteomes" id="UP000320176">
    <property type="component" value="Unassembled WGS sequence"/>
</dbReference>
<evidence type="ECO:0000313" key="7">
    <source>
        <dbReference type="Proteomes" id="UP000320176"/>
    </source>
</evidence>
<gene>
    <name evidence="6" type="primary">zraS_3</name>
    <name evidence="6" type="ORF">Pla52n_20270</name>
</gene>
<dbReference type="Gene3D" id="1.10.287.130">
    <property type="match status" value="1"/>
</dbReference>
<keyword evidence="6" id="KW-0808">Transferase</keyword>
<comment type="catalytic activity">
    <reaction evidence="1">
        <text>ATP + protein L-histidine = ADP + protein N-phospho-L-histidine.</text>
        <dbReference type="EC" id="2.7.13.3"/>
    </reaction>
</comment>
<keyword evidence="3" id="KW-0145">Chemotaxis</keyword>
<accession>A0A5C6B4U7</accession>
<reference evidence="6 7" key="1">
    <citation type="submission" date="2019-02" db="EMBL/GenBank/DDBJ databases">
        <title>Deep-cultivation of Planctomycetes and their phenomic and genomic characterization uncovers novel biology.</title>
        <authorList>
            <person name="Wiegand S."/>
            <person name="Jogler M."/>
            <person name="Boedeker C."/>
            <person name="Pinto D."/>
            <person name="Vollmers J."/>
            <person name="Rivas-Marin E."/>
            <person name="Kohn T."/>
            <person name="Peeters S.H."/>
            <person name="Heuer A."/>
            <person name="Rast P."/>
            <person name="Oberbeckmann S."/>
            <person name="Bunk B."/>
            <person name="Jeske O."/>
            <person name="Meyerdierks A."/>
            <person name="Storesund J.E."/>
            <person name="Kallscheuer N."/>
            <person name="Luecker S."/>
            <person name="Lage O.M."/>
            <person name="Pohl T."/>
            <person name="Merkel B.J."/>
            <person name="Hornburger P."/>
            <person name="Mueller R.-W."/>
            <person name="Bruemmer F."/>
            <person name="Labrenz M."/>
            <person name="Spormann A.M."/>
            <person name="Op Den Camp H."/>
            <person name="Overmann J."/>
            <person name="Amann R."/>
            <person name="Jetten M.S.M."/>
            <person name="Mascher T."/>
            <person name="Medema M.H."/>
            <person name="Devos D.P."/>
            <person name="Kaster A.-K."/>
            <person name="Ovreas L."/>
            <person name="Rohde M."/>
            <person name="Galperin M.Y."/>
            <person name="Jogler C."/>
        </authorList>
    </citation>
    <scope>NUCLEOTIDE SEQUENCE [LARGE SCALE GENOMIC DNA]</scope>
    <source>
        <strain evidence="6 7">Pla52n</strain>
    </source>
</reference>
<keyword evidence="7" id="KW-1185">Reference proteome</keyword>
<dbReference type="AlphaFoldDB" id="A0A5C6B4U7"/>
<dbReference type="PANTHER" id="PTHR43065">
    <property type="entry name" value="SENSOR HISTIDINE KINASE"/>
    <property type="match status" value="1"/>
</dbReference>
<dbReference type="RefSeq" id="WP_146519404.1">
    <property type="nucleotide sequence ID" value="NZ_CP151726.1"/>
</dbReference>
<proteinExistence type="predicted"/>
<sequence length="460" mass="50391">MSSITDYTRTFGKVAAQTLLDMFGVPTDVLSDVEETVSVETSRSFIVSLYYTGTVYGEYLLAMDEETAARIIEIDEPITDENRHEVRDQICDALSETLNTIVGEAIVHVQESYPKLTLTAPRVFFGQIRYPHFKTGRAFLETAAGTIECHFCLDLMRLDLATSYEEAVQTLVTVNSQLKEANRHLAEQQAQLVLTEKMASVGILASGVAHEINNPLFFVDANIATMGDYLTAIDSMLVLYEKLCDSLQANGSDWINELDTIRKESEVQDIAFVMEDTKTLMTETREGIDRIKTIVQSLKDFSQAERAGMAEADVNVIASNTCRLIACELPPACRFEQNLSELPKLICNAAEIGQVLSSVIINAVQAIGDEGQVTLNSESTDSDIVLTVTDTGEGISDEHIDHVFEPFYSTKTEGQGSGLGLSIAYGIIKKHNGSITISSKPEQGTKVTITIPVANQLSSV</sequence>
<dbReference type="OrthoDB" id="260274at2"/>
<dbReference type="GO" id="GO:0004673">
    <property type="term" value="F:protein histidine kinase activity"/>
    <property type="evidence" value="ECO:0007669"/>
    <property type="project" value="UniProtKB-EC"/>
</dbReference>
<dbReference type="InterPro" id="IPR028051">
    <property type="entry name" value="CheX-like_dom"/>
</dbReference>
<dbReference type="InterPro" id="IPR036890">
    <property type="entry name" value="HATPase_C_sf"/>
</dbReference>
<dbReference type="InterPro" id="IPR028976">
    <property type="entry name" value="CheC-like_sf"/>
</dbReference>
<dbReference type="EC" id="2.7.13.3" evidence="2"/>
<dbReference type="InterPro" id="IPR005467">
    <property type="entry name" value="His_kinase_dom"/>
</dbReference>
<dbReference type="SMART" id="SM00387">
    <property type="entry name" value="HATPase_c"/>
    <property type="match status" value="1"/>
</dbReference>
<dbReference type="GO" id="GO:0006935">
    <property type="term" value="P:chemotaxis"/>
    <property type="evidence" value="ECO:0007669"/>
    <property type="project" value="UniProtKB-KW"/>
</dbReference>
<evidence type="ECO:0000256" key="1">
    <source>
        <dbReference type="ARBA" id="ARBA00000085"/>
    </source>
</evidence>
<evidence type="ECO:0000256" key="3">
    <source>
        <dbReference type="ARBA" id="ARBA00022500"/>
    </source>
</evidence>
<dbReference type="SUPFAM" id="SSF55874">
    <property type="entry name" value="ATPase domain of HSP90 chaperone/DNA topoisomerase II/histidine kinase"/>
    <property type="match status" value="1"/>
</dbReference>
<dbReference type="PROSITE" id="PS50109">
    <property type="entry name" value="HIS_KIN"/>
    <property type="match status" value="1"/>
</dbReference>
<dbReference type="PRINTS" id="PR00344">
    <property type="entry name" value="BCTRLSENSOR"/>
</dbReference>
<dbReference type="Gene3D" id="3.40.1550.10">
    <property type="entry name" value="CheC-like"/>
    <property type="match status" value="1"/>
</dbReference>
<dbReference type="Gene3D" id="3.30.565.10">
    <property type="entry name" value="Histidine kinase-like ATPase, C-terminal domain"/>
    <property type="match status" value="1"/>
</dbReference>
<dbReference type="PANTHER" id="PTHR43065:SF50">
    <property type="entry name" value="HISTIDINE KINASE"/>
    <property type="match status" value="1"/>
</dbReference>